<evidence type="ECO:0000256" key="9">
    <source>
        <dbReference type="PROSITE-ProRule" id="PRU00433"/>
    </source>
</evidence>
<evidence type="ECO:0000256" key="1">
    <source>
        <dbReference type="ARBA" id="ARBA00004569"/>
    </source>
</evidence>
<keyword evidence="11" id="KW-0496">Mitochondrion</keyword>
<protein>
    <submittedName>
        <fullName evidence="13">Cytochrome c</fullName>
    </submittedName>
</protein>
<organism evidence="13 14">
    <name type="scientific">Lentinula edodes</name>
    <name type="common">Shiitake mushroom</name>
    <name type="synonym">Lentinus edodes</name>
    <dbReference type="NCBI Taxonomy" id="5353"/>
    <lineage>
        <taxon>Eukaryota</taxon>
        <taxon>Fungi</taxon>
        <taxon>Dikarya</taxon>
        <taxon>Basidiomycota</taxon>
        <taxon>Agaricomycotina</taxon>
        <taxon>Agaricomycetes</taxon>
        <taxon>Agaricomycetidae</taxon>
        <taxon>Agaricales</taxon>
        <taxon>Marasmiineae</taxon>
        <taxon>Omphalotaceae</taxon>
        <taxon>Lentinula</taxon>
    </lineage>
</organism>
<accession>A0A1Q3E673</accession>
<keyword evidence="14" id="KW-1185">Reference proteome</keyword>
<evidence type="ECO:0000313" key="14">
    <source>
        <dbReference type="Proteomes" id="UP000188533"/>
    </source>
</evidence>
<evidence type="ECO:0000256" key="10">
    <source>
        <dbReference type="RuleBase" id="RU004426"/>
    </source>
</evidence>
<keyword evidence="7 11" id="KW-0249">Electron transport</keyword>
<evidence type="ECO:0000256" key="3">
    <source>
        <dbReference type="ARBA" id="ARBA00022448"/>
    </source>
</evidence>
<keyword evidence="4 9" id="KW-0349">Heme</keyword>
<dbReference type="PROSITE" id="PS51007">
    <property type="entry name" value="CYTC"/>
    <property type="match status" value="1"/>
</dbReference>
<keyword evidence="8 9" id="KW-0408">Iron</keyword>
<evidence type="ECO:0000313" key="13">
    <source>
        <dbReference type="EMBL" id="GAW02767.1"/>
    </source>
</evidence>
<dbReference type="InterPro" id="IPR009056">
    <property type="entry name" value="Cyt_c-like_dom"/>
</dbReference>
<dbReference type="EMBL" id="BDGU01000112">
    <property type="protein sequence ID" value="GAW02767.1"/>
    <property type="molecule type" value="Genomic_DNA"/>
</dbReference>
<dbReference type="SUPFAM" id="SSF46626">
    <property type="entry name" value="Cytochrome c"/>
    <property type="match status" value="1"/>
</dbReference>
<feature type="domain" description="Cytochrome c" evidence="12">
    <location>
        <begin position="6"/>
        <end position="99"/>
    </location>
</feature>
<comment type="subcellular location">
    <subcellularLocation>
        <location evidence="1">Mitochondrion intermembrane space</location>
    </subcellularLocation>
</comment>
<evidence type="ECO:0000256" key="11">
    <source>
        <dbReference type="RuleBase" id="RU004427"/>
    </source>
</evidence>
<keyword evidence="5 11" id="KW-0679">Respiratory chain</keyword>
<dbReference type="AlphaFoldDB" id="A0A1Q3E673"/>
<evidence type="ECO:0000256" key="4">
    <source>
        <dbReference type="ARBA" id="ARBA00022617"/>
    </source>
</evidence>
<dbReference type="PANTHER" id="PTHR11961">
    <property type="entry name" value="CYTOCHROME C"/>
    <property type="match status" value="1"/>
</dbReference>
<reference evidence="13 14" key="2">
    <citation type="submission" date="2017-02" db="EMBL/GenBank/DDBJ databases">
        <title>A genome survey and senescence transcriptome analysis in Lentinula edodes.</title>
        <authorList>
            <person name="Sakamoto Y."/>
            <person name="Nakade K."/>
            <person name="Sato S."/>
            <person name="Yoshida Y."/>
            <person name="Miyazaki K."/>
            <person name="Natsume S."/>
            <person name="Konno N."/>
        </authorList>
    </citation>
    <scope>NUCLEOTIDE SEQUENCE [LARGE SCALE GENOMIC DNA]</scope>
    <source>
        <strain evidence="13 14">NBRC 111202</strain>
    </source>
</reference>
<dbReference type="Pfam" id="PF00034">
    <property type="entry name" value="Cytochrom_C"/>
    <property type="match status" value="1"/>
</dbReference>
<proteinExistence type="inferred from homology"/>
<evidence type="ECO:0000256" key="7">
    <source>
        <dbReference type="ARBA" id="ARBA00022982"/>
    </source>
</evidence>
<dbReference type="Proteomes" id="UP000188533">
    <property type="component" value="Unassembled WGS sequence"/>
</dbReference>
<dbReference type="GO" id="GO:0046872">
    <property type="term" value="F:metal ion binding"/>
    <property type="evidence" value="ECO:0007669"/>
    <property type="project" value="UniProtKB-KW"/>
</dbReference>
<comment type="caution">
    <text evidence="13">The sequence shown here is derived from an EMBL/GenBank/DDBJ whole genome shotgun (WGS) entry which is preliminary data.</text>
</comment>
<evidence type="ECO:0000256" key="6">
    <source>
        <dbReference type="ARBA" id="ARBA00022723"/>
    </source>
</evidence>
<sequence>MGYSAGDEQKGAGLFKTRCAQCHTVGAGEPNKVGPNLHGIFGRRYMGRGDIIRVSRKPEEVYSWNKNGVCWLEEGKRQERPCYMAKELDCLKLRLYCHGTWTIIHLLDIWNFRPHSPPCTIYAVQRTTLLNRHVLSTIHD</sequence>
<keyword evidence="6 9" id="KW-0479">Metal-binding</keyword>
<dbReference type="InterPro" id="IPR036909">
    <property type="entry name" value="Cyt_c-like_dom_sf"/>
</dbReference>
<gene>
    <name evidence="13" type="ORF">LENED_004435</name>
</gene>
<dbReference type="Gene3D" id="1.10.760.10">
    <property type="entry name" value="Cytochrome c-like domain"/>
    <property type="match status" value="1"/>
</dbReference>
<comment type="similarity">
    <text evidence="2 10">Belongs to the cytochrome c family.</text>
</comment>
<dbReference type="InterPro" id="IPR002327">
    <property type="entry name" value="Cyt_c_1A/1B"/>
</dbReference>
<evidence type="ECO:0000256" key="8">
    <source>
        <dbReference type="ARBA" id="ARBA00023004"/>
    </source>
</evidence>
<evidence type="ECO:0000256" key="5">
    <source>
        <dbReference type="ARBA" id="ARBA00022660"/>
    </source>
</evidence>
<dbReference type="GO" id="GO:0009055">
    <property type="term" value="F:electron transfer activity"/>
    <property type="evidence" value="ECO:0007669"/>
    <property type="project" value="InterPro"/>
</dbReference>
<name>A0A1Q3E673_LENED</name>
<evidence type="ECO:0000259" key="12">
    <source>
        <dbReference type="PROSITE" id="PS51007"/>
    </source>
</evidence>
<keyword evidence="3 11" id="KW-0813">Transport</keyword>
<dbReference type="GO" id="GO:0005758">
    <property type="term" value="C:mitochondrial intermembrane space"/>
    <property type="evidence" value="ECO:0007669"/>
    <property type="project" value="UniProtKB-SubCell"/>
</dbReference>
<comment type="function">
    <text evidence="11">Electron carrier protein. The oxidized form of the cytochrome c heme group can accept an electron from the heme group of the cytochrome c1 subunit of cytochrome reductase. Cytochrome c then transfers this electron to the cytochrome oxidase complex, the final protein carrier in the mitochondrial electron-transport chain.</text>
</comment>
<evidence type="ECO:0000256" key="2">
    <source>
        <dbReference type="ARBA" id="ARBA00006488"/>
    </source>
</evidence>
<comment type="PTM">
    <text evidence="11">Binds 1 heme group per subunit.</text>
</comment>
<dbReference type="GO" id="GO:0020037">
    <property type="term" value="F:heme binding"/>
    <property type="evidence" value="ECO:0007669"/>
    <property type="project" value="InterPro"/>
</dbReference>
<dbReference type="STRING" id="5353.A0A1Q3E673"/>
<dbReference type="PRINTS" id="PR00604">
    <property type="entry name" value="CYTCHRMECIAB"/>
</dbReference>
<reference evidence="13 14" key="1">
    <citation type="submission" date="2016-08" db="EMBL/GenBank/DDBJ databases">
        <authorList>
            <consortium name="Lentinula edodes genome sequencing consortium"/>
            <person name="Sakamoto Y."/>
            <person name="Nakade K."/>
            <person name="Sato S."/>
            <person name="Yoshida Y."/>
            <person name="Miyazaki K."/>
            <person name="Natsume S."/>
            <person name="Konno N."/>
        </authorList>
    </citation>
    <scope>NUCLEOTIDE SEQUENCE [LARGE SCALE GENOMIC DNA]</scope>
    <source>
        <strain evidence="13 14">NBRC 111202</strain>
    </source>
</reference>